<evidence type="ECO:0000256" key="5">
    <source>
        <dbReference type="ARBA" id="ARBA00022857"/>
    </source>
</evidence>
<keyword evidence="6 8" id="KW-0560">Oxidoreductase</keyword>
<dbReference type="RefSeq" id="WP_039105102.1">
    <property type="nucleotide sequence ID" value="NZ_CP009056.1"/>
</dbReference>
<gene>
    <name evidence="8" type="ORF">FPB0191_01538</name>
</gene>
<protein>
    <submittedName>
        <fullName evidence="8">Nitroreductase</fullName>
        <ecNumber evidence="8">1.-.-.-</ecNumber>
    </submittedName>
</protein>
<evidence type="ECO:0000256" key="2">
    <source>
        <dbReference type="ARBA" id="ARBA00007118"/>
    </source>
</evidence>
<reference evidence="8 9" key="1">
    <citation type="journal article" date="2014" name="Appl. Environ. Microbiol.">
        <title>Gut symbionts from distinct hosts exhibit genotoxic activity via divergent colibactin biosynthetic pathways.</title>
        <authorList>
            <person name="Engel P."/>
            <person name="Vizcaino M.I."/>
            <person name="Crawford J.M."/>
        </authorList>
    </citation>
    <scope>NUCLEOTIDE SEQUENCE [LARGE SCALE GENOMIC DNA]</scope>
    <source>
        <strain evidence="8 9">PEB0191</strain>
    </source>
</reference>
<proteinExistence type="inferred from homology"/>
<dbReference type="PANTHER" id="PTHR43673:SF2">
    <property type="entry name" value="NITROREDUCTASE"/>
    <property type="match status" value="1"/>
</dbReference>
<dbReference type="HOGENOM" id="CLU_070764_4_1_6"/>
<keyword evidence="5" id="KW-0521">NADP</keyword>
<dbReference type="Gene3D" id="3.40.109.10">
    <property type="entry name" value="NADH Oxidase"/>
    <property type="match status" value="1"/>
</dbReference>
<dbReference type="OrthoDB" id="9809288at2"/>
<dbReference type="EC" id="1.-.-.-" evidence="8"/>
<keyword evidence="4" id="KW-0288">FMN</keyword>
<evidence type="ECO:0000256" key="3">
    <source>
        <dbReference type="ARBA" id="ARBA00022630"/>
    </source>
</evidence>
<dbReference type="KEGG" id="fpp:FPB0191_01538"/>
<dbReference type="SUPFAM" id="SSF55469">
    <property type="entry name" value="FMN-dependent nitroreductase-like"/>
    <property type="match status" value="1"/>
</dbReference>
<dbReference type="EMBL" id="CP009056">
    <property type="protein sequence ID" value="AJA45354.1"/>
    <property type="molecule type" value="Genomic_DNA"/>
</dbReference>
<dbReference type="InterPro" id="IPR029479">
    <property type="entry name" value="Nitroreductase"/>
</dbReference>
<dbReference type="Proteomes" id="UP000030901">
    <property type="component" value="Chromosome"/>
</dbReference>
<evidence type="ECO:0000256" key="6">
    <source>
        <dbReference type="ARBA" id="ARBA00023002"/>
    </source>
</evidence>
<dbReference type="InterPro" id="IPR033878">
    <property type="entry name" value="NfsB-like"/>
</dbReference>
<dbReference type="InterPro" id="IPR000415">
    <property type="entry name" value="Nitroreductase-like"/>
</dbReference>
<dbReference type="Pfam" id="PF00881">
    <property type="entry name" value="Nitroreductase"/>
    <property type="match status" value="1"/>
</dbReference>
<comment type="similarity">
    <text evidence="2">Belongs to the nitroreductase family.</text>
</comment>
<evidence type="ECO:0000259" key="7">
    <source>
        <dbReference type="Pfam" id="PF00881"/>
    </source>
</evidence>
<feature type="domain" description="Nitroreductase" evidence="7">
    <location>
        <begin position="9"/>
        <end position="190"/>
    </location>
</feature>
<evidence type="ECO:0000256" key="1">
    <source>
        <dbReference type="ARBA" id="ARBA00001917"/>
    </source>
</evidence>
<comment type="cofactor">
    <cofactor evidence="1">
        <name>FMN</name>
        <dbReference type="ChEBI" id="CHEBI:58210"/>
    </cofactor>
</comment>
<keyword evidence="9" id="KW-1185">Reference proteome</keyword>
<name>A0A0A7S1G9_FRIPE</name>
<dbReference type="GO" id="GO:0016491">
    <property type="term" value="F:oxidoreductase activity"/>
    <property type="evidence" value="ECO:0007669"/>
    <property type="project" value="UniProtKB-KW"/>
</dbReference>
<accession>A0A0A7S1G9</accession>
<keyword evidence="3" id="KW-0285">Flavoprotein</keyword>
<sequence>MNIVEISQKRYTTKHYDKSKKIPKDKLDQLLTVLKNSPSSVNSQPWHFYIIDNDAAKNKILPAITDFNRPRVTDSSHTIVFCIKTPLDEKHLANLLEQEDKDGRFPNPGLRHSQDQGRHHFVNLNSSTIESQQAWEGRQLYIALGQLLFAAAAIGIDSTAIEGYDSAKMDELLGLKSLGLKSVVLASLGYRADSDGNAHRPKSRLPEEQIFTFL</sequence>
<dbReference type="STRING" id="1267021.FPB0191_01538"/>
<dbReference type="PANTHER" id="PTHR43673">
    <property type="entry name" value="NAD(P)H NITROREDUCTASE YDGI-RELATED"/>
    <property type="match status" value="1"/>
</dbReference>
<dbReference type="AlphaFoldDB" id="A0A0A7S1G9"/>
<evidence type="ECO:0000313" key="9">
    <source>
        <dbReference type="Proteomes" id="UP000030901"/>
    </source>
</evidence>
<evidence type="ECO:0000313" key="8">
    <source>
        <dbReference type="EMBL" id="AJA45354.1"/>
    </source>
</evidence>
<dbReference type="NCBIfam" id="NF008275">
    <property type="entry name" value="PRK11053.1"/>
    <property type="match status" value="1"/>
</dbReference>
<organism evidence="8 9">
    <name type="scientific">Frischella perrara</name>
    <dbReference type="NCBI Taxonomy" id="1267021"/>
    <lineage>
        <taxon>Bacteria</taxon>
        <taxon>Pseudomonadati</taxon>
        <taxon>Pseudomonadota</taxon>
        <taxon>Gammaproteobacteria</taxon>
        <taxon>Orbales</taxon>
        <taxon>Orbaceae</taxon>
        <taxon>Frischella</taxon>
    </lineage>
</organism>
<dbReference type="CDD" id="cd02149">
    <property type="entry name" value="NfsB-like"/>
    <property type="match status" value="1"/>
</dbReference>
<evidence type="ECO:0000256" key="4">
    <source>
        <dbReference type="ARBA" id="ARBA00022643"/>
    </source>
</evidence>